<comment type="caution">
    <text evidence="2">The sequence shown here is derived from an EMBL/GenBank/DDBJ whole genome shotgun (WGS) entry which is preliminary data.</text>
</comment>
<gene>
    <name evidence="2" type="ORF">ANN_19017</name>
</gene>
<dbReference type="EMBL" id="JAJSOF020000023">
    <property type="protein sequence ID" value="KAJ4436385.1"/>
    <property type="molecule type" value="Genomic_DNA"/>
</dbReference>
<sequence length="434" mass="49765">MIAARNKGNFAKIYEDKLKVNGRYYDLEFCEKNINHPEFGLNNVVEKHQRQTDKHAQRESKAGVEKEIKRTVQLASEENIGANVEYEKHAAKNDESGVEARRRHTQKEDIEPGAKTDHQANRQEEVHFYEEWHKGYSGKETNEKIKKGLSCVMMNESSEEEGATDGYDERDCGEEKKEVEYITDNECAEGQRSTIVEMFDPSLLALNFVTPVLTWITMQQLEEYLVALWTDPGADMAARRLKPLPTSKATKKGYIIDPTIRIETESSQPEDVNKEKINIYLPTVDYFKAKYQLEDIESLSTLKYYRHPSFLIVMANRRDMRQRVIALVEAGYVARSAGRLVGVPGSTAASRGTLNNKKKFYLGSNTKRFGYMVEPTRYYMSYRDKTVTAAVQNLPEPQRVDKQCRPRVTTIRMKCAAADLKAIEFQSSSETEVF</sequence>
<reference evidence="2 3" key="1">
    <citation type="journal article" date="2022" name="Allergy">
        <title>Genome assembly and annotation of Periplaneta americana reveal a comprehensive cockroach allergen profile.</title>
        <authorList>
            <person name="Wang L."/>
            <person name="Xiong Q."/>
            <person name="Saelim N."/>
            <person name="Wang L."/>
            <person name="Nong W."/>
            <person name="Wan A.T."/>
            <person name="Shi M."/>
            <person name="Liu X."/>
            <person name="Cao Q."/>
            <person name="Hui J.H.L."/>
            <person name="Sookrung N."/>
            <person name="Leung T.F."/>
            <person name="Tungtrongchitr A."/>
            <person name="Tsui S.K.W."/>
        </authorList>
    </citation>
    <scope>NUCLEOTIDE SEQUENCE [LARGE SCALE GENOMIC DNA]</scope>
    <source>
        <strain evidence="2">PWHHKU_190912</strain>
    </source>
</reference>
<proteinExistence type="predicted"/>
<evidence type="ECO:0000313" key="2">
    <source>
        <dbReference type="EMBL" id="KAJ4436385.1"/>
    </source>
</evidence>
<protein>
    <submittedName>
        <fullName evidence="2">Uncharacterized protein</fullName>
    </submittedName>
</protein>
<accession>A0ABQ8SRN6</accession>
<organism evidence="2 3">
    <name type="scientific">Periplaneta americana</name>
    <name type="common">American cockroach</name>
    <name type="synonym">Blatta americana</name>
    <dbReference type="NCBI Taxonomy" id="6978"/>
    <lineage>
        <taxon>Eukaryota</taxon>
        <taxon>Metazoa</taxon>
        <taxon>Ecdysozoa</taxon>
        <taxon>Arthropoda</taxon>
        <taxon>Hexapoda</taxon>
        <taxon>Insecta</taxon>
        <taxon>Pterygota</taxon>
        <taxon>Neoptera</taxon>
        <taxon>Polyneoptera</taxon>
        <taxon>Dictyoptera</taxon>
        <taxon>Blattodea</taxon>
        <taxon>Blattoidea</taxon>
        <taxon>Blattidae</taxon>
        <taxon>Blattinae</taxon>
        <taxon>Periplaneta</taxon>
    </lineage>
</organism>
<name>A0ABQ8SRN6_PERAM</name>
<evidence type="ECO:0000256" key="1">
    <source>
        <dbReference type="SAM" id="MobiDB-lite"/>
    </source>
</evidence>
<feature type="region of interest" description="Disordered" evidence="1">
    <location>
        <begin position="90"/>
        <end position="123"/>
    </location>
</feature>
<keyword evidence="3" id="KW-1185">Reference proteome</keyword>
<dbReference type="Proteomes" id="UP001148838">
    <property type="component" value="Unassembled WGS sequence"/>
</dbReference>
<evidence type="ECO:0000313" key="3">
    <source>
        <dbReference type="Proteomes" id="UP001148838"/>
    </source>
</evidence>